<keyword evidence="4" id="KW-1185">Reference proteome</keyword>
<dbReference type="Proteomes" id="UP000642748">
    <property type="component" value="Unassembled WGS sequence"/>
</dbReference>
<comment type="caution">
    <text evidence="3">The sequence shown here is derived from an EMBL/GenBank/DDBJ whole genome shotgun (WGS) entry which is preliminary data.</text>
</comment>
<feature type="compositionally biased region" description="Low complexity" evidence="1">
    <location>
        <begin position="60"/>
        <end position="97"/>
    </location>
</feature>
<evidence type="ECO:0000256" key="2">
    <source>
        <dbReference type="SAM" id="Phobius"/>
    </source>
</evidence>
<keyword evidence="2" id="KW-0472">Membrane</keyword>
<evidence type="ECO:0000313" key="4">
    <source>
        <dbReference type="Proteomes" id="UP000642748"/>
    </source>
</evidence>
<feature type="transmembrane region" description="Helical" evidence="2">
    <location>
        <begin position="134"/>
        <end position="153"/>
    </location>
</feature>
<reference evidence="3" key="1">
    <citation type="submission" date="2021-01" db="EMBL/GenBank/DDBJ databases">
        <title>Whole genome shotgun sequence of Rugosimonospora africana NBRC 104875.</title>
        <authorList>
            <person name="Komaki H."/>
            <person name="Tamura T."/>
        </authorList>
    </citation>
    <scope>NUCLEOTIDE SEQUENCE</scope>
    <source>
        <strain evidence="3">NBRC 104875</strain>
    </source>
</reference>
<dbReference type="EMBL" id="BONZ01000034">
    <property type="protein sequence ID" value="GIH15387.1"/>
    <property type="molecule type" value="Genomic_DNA"/>
</dbReference>
<organism evidence="3 4">
    <name type="scientific">Rugosimonospora africana</name>
    <dbReference type="NCBI Taxonomy" id="556532"/>
    <lineage>
        <taxon>Bacteria</taxon>
        <taxon>Bacillati</taxon>
        <taxon>Actinomycetota</taxon>
        <taxon>Actinomycetes</taxon>
        <taxon>Micromonosporales</taxon>
        <taxon>Micromonosporaceae</taxon>
        <taxon>Rugosimonospora</taxon>
    </lineage>
</organism>
<protein>
    <submittedName>
        <fullName evidence="3">Uncharacterized protein</fullName>
    </submittedName>
</protein>
<accession>A0A8J3VQT7</accession>
<feature type="compositionally biased region" description="Low complexity" evidence="1">
    <location>
        <begin position="9"/>
        <end position="39"/>
    </location>
</feature>
<evidence type="ECO:0000256" key="1">
    <source>
        <dbReference type="SAM" id="MobiDB-lite"/>
    </source>
</evidence>
<keyword evidence="2" id="KW-1133">Transmembrane helix</keyword>
<dbReference type="AlphaFoldDB" id="A0A8J3VQT7"/>
<proteinExistence type="predicted"/>
<feature type="region of interest" description="Disordered" evidence="1">
    <location>
        <begin position="1"/>
        <end position="97"/>
    </location>
</feature>
<sequence length="161" mass="17041">MVRREAIMQPEPQNPAGAPQPPHQQQAYPQQPYASQQPYAPQPPYAPQQHPRQGFPPYQQPGTGQPSSAGQPPGPGQQPYLPGAGQPHYQQAASSAAAMSAKARHGQRNMVFGGLWLGGGLLITIITLSSGSPVFIVAWGAILGGLIQFIAGAREYSKNKG</sequence>
<gene>
    <name evidence="3" type="ORF">Raf01_35590</name>
</gene>
<evidence type="ECO:0000313" key="3">
    <source>
        <dbReference type="EMBL" id="GIH15387.1"/>
    </source>
</evidence>
<keyword evidence="2" id="KW-0812">Transmembrane</keyword>
<name>A0A8J3VQT7_9ACTN</name>
<feature type="transmembrane region" description="Helical" evidence="2">
    <location>
        <begin position="109"/>
        <end position="128"/>
    </location>
</feature>